<name>A0A0E9UVI3_ANGAN</name>
<protein>
    <submittedName>
        <fullName evidence="1">Uncharacterized protein</fullName>
    </submittedName>
</protein>
<reference evidence="1" key="2">
    <citation type="journal article" date="2015" name="Fish Shellfish Immunol.">
        <title>Early steps in the European eel (Anguilla anguilla)-Vibrio vulnificus interaction in the gills: Role of the RtxA13 toxin.</title>
        <authorList>
            <person name="Callol A."/>
            <person name="Pajuelo D."/>
            <person name="Ebbesson L."/>
            <person name="Teles M."/>
            <person name="MacKenzie S."/>
            <person name="Amaro C."/>
        </authorList>
    </citation>
    <scope>NUCLEOTIDE SEQUENCE</scope>
</reference>
<dbReference type="EMBL" id="GBXM01039599">
    <property type="protein sequence ID" value="JAH68978.1"/>
    <property type="molecule type" value="Transcribed_RNA"/>
</dbReference>
<sequence length="37" mass="4159">MLLGFSFDRIGSEAELLSKALPRLKKILASYHHGPFD</sequence>
<dbReference type="AlphaFoldDB" id="A0A0E9UVI3"/>
<reference evidence="1" key="1">
    <citation type="submission" date="2014-11" db="EMBL/GenBank/DDBJ databases">
        <authorList>
            <person name="Amaro Gonzalez C."/>
        </authorList>
    </citation>
    <scope>NUCLEOTIDE SEQUENCE</scope>
</reference>
<evidence type="ECO:0000313" key="1">
    <source>
        <dbReference type="EMBL" id="JAH68978.1"/>
    </source>
</evidence>
<accession>A0A0E9UVI3</accession>
<organism evidence="1">
    <name type="scientific">Anguilla anguilla</name>
    <name type="common">European freshwater eel</name>
    <name type="synonym">Muraena anguilla</name>
    <dbReference type="NCBI Taxonomy" id="7936"/>
    <lineage>
        <taxon>Eukaryota</taxon>
        <taxon>Metazoa</taxon>
        <taxon>Chordata</taxon>
        <taxon>Craniata</taxon>
        <taxon>Vertebrata</taxon>
        <taxon>Euteleostomi</taxon>
        <taxon>Actinopterygii</taxon>
        <taxon>Neopterygii</taxon>
        <taxon>Teleostei</taxon>
        <taxon>Anguilliformes</taxon>
        <taxon>Anguillidae</taxon>
        <taxon>Anguilla</taxon>
    </lineage>
</organism>
<proteinExistence type="predicted"/>